<dbReference type="CDD" id="cd00082">
    <property type="entry name" value="HisKA"/>
    <property type="match status" value="1"/>
</dbReference>
<dbReference type="InterPro" id="IPR004358">
    <property type="entry name" value="Sig_transdc_His_kin-like_C"/>
</dbReference>
<dbReference type="Gene3D" id="3.30.565.10">
    <property type="entry name" value="Histidine kinase-like ATPase, C-terminal domain"/>
    <property type="match status" value="1"/>
</dbReference>
<dbReference type="InterPro" id="IPR005467">
    <property type="entry name" value="His_kinase_dom"/>
</dbReference>
<dbReference type="InterPro" id="IPR003594">
    <property type="entry name" value="HATPase_dom"/>
</dbReference>
<dbReference type="NCBIfam" id="TIGR00229">
    <property type="entry name" value="sensory_box"/>
    <property type="match status" value="1"/>
</dbReference>
<accession>A0A250IRJ3</accession>
<feature type="domain" description="PAS" evidence="5">
    <location>
        <begin position="215"/>
        <end position="274"/>
    </location>
</feature>
<dbReference type="InterPro" id="IPR000014">
    <property type="entry name" value="PAS"/>
</dbReference>
<dbReference type="Pfam" id="PF13188">
    <property type="entry name" value="PAS_8"/>
    <property type="match status" value="1"/>
</dbReference>
<dbReference type="EC" id="2.7.13.3" evidence="2"/>
<evidence type="ECO:0000256" key="3">
    <source>
        <dbReference type="ARBA" id="ARBA00022553"/>
    </source>
</evidence>
<dbReference type="KEGG" id="mbd:MEBOL_007054"/>
<comment type="catalytic activity">
    <reaction evidence="1">
        <text>ATP + protein L-histidine = ADP + protein N-phospho-L-histidine.</text>
        <dbReference type="EC" id="2.7.13.3"/>
    </reaction>
</comment>
<dbReference type="InterPro" id="IPR029016">
    <property type="entry name" value="GAF-like_dom_sf"/>
</dbReference>
<dbReference type="PROSITE" id="PS50112">
    <property type="entry name" value="PAS"/>
    <property type="match status" value="1"/>
</dbReference>
<protein>
    <recommendedName>
        <fullName evidence="2">histidine kinase</fullName>
        <ecNumber evidence="2">2.7.13.3</ecNumber>
    </recommendedName>
</protein>
<dbReference type="Gene3D" id="3.30.450.20">
    <property type="entry name" value="PAS domain"/>
    <property type="match status" value="1"/>
</dbReference>
<dbReference type="InterPro" id="IPR003018">
    <property type="entry name" value="GAF"/>
</dbReference>
<dbReference type="Gene3D" id="1.10.287.130">
    <property type="match status" value="1"/>
</dbReference>
<dbReference type="PROSITE" id="PS50109">
    <property type="entry name" value="HIS_KIN"/>
    <property type="match status" value="1"/>
</dbReference>
<dbReference type="Pfam" id="PF00512">
    <property type="entry name" value="HisKA"/>
    <property type="match status" value="1"/>
</dbReference>
<keyword evidence="7" id="KW-1185">Reference proteome</keyword>
<dbReference type="InterPro" id="IPR003661">
    <property type="entry name" value="HisK_dim/P_dom"/>
</dbReference>
<dbReference type="RefSeq" id="WP_095981572.1">
    <property type="nucleotide sequence ID" value="NZ_CP022163.1"/>
</dbReference>
<dbReference type="Pfam" id="PF13185">
    <property type="entry name" value="GAF_2"/>
    <property type="match status" value="1"/>
</dbReference>
<dbReference type="InterPro" id="IPR035965">
    <property type="entry name" value="PAS-like_dom_sf"/>
</dbReference>
<dbReference type="SMART" id="SM00388">
    <property type="entry name" value="HisKA"/>
    <property type="match status" value="1"/>
</dbReference>
<organism evidence="6 7">
    <name type="scientific">Melittangium boletus DSM 14713</name>
    <dbReference type="NCBI Taxonomy" id="1294270"/>
    <lineage>
        <taxon>Bacteria</taxon>
        <taxon>Pseudomonadati</taxon>
        <taxon>Myxococcota</taxon>
        <taxon>Myxococcia</taxon>
        <taxon>Myxococcales</taxon>
        <taxon>Cystobacterineae</taxon>
        <taxon>Archangiaceae</taxon>
        <taxon>Melittangium</taxon>
    </lineage>
</organism>
<reference evidence="6 7" key="1">
    <citation type="submission" date="2017-06" db="EMBL/GenBank/DDBJ databases">
        <authorList>
            <person name="Kim H.J."/>
            <person name="Triplett B.A."/>
        </authorList>
    </citation>
    <scope>NUCLEOTIDE SEQUENCE [LARGE SCALE GENOMIC DNA]</scope>
    <source>
        <strain evidence="6 7">DSM 14713</strain>
    </source>
</reference>
<dbReference type="SUPFAM" id="SSF55785">
    <property type="entry name" value="PYP-like sensor domain (PAS domain)"/>
    <property type="match status" value="1"/>
</dbReference>
<dbReference type="AlphaFoldDB" id="A0A250IRJ3"/>
<dbReference type="PANTHER" id="PTHR43065:SF50">
    <property type="entry name" value="HISTIDINE KINASE"/>
    <property type="match status" value="1"/>
</dbReference>
<sequence length="574" mass="62764">MERSERPGGSGGEAPEAAAEWALHASNRLLRALTEVQTEFIQNRVVRGVFDKLLTVLLELTGSEYGFIGEAAATADGAPYLRTRAITNIAWTDELRALYDREAPRGFVGVEFRNLHNLFGAVLVTGQMVMTNAADKDPRRGGLPPGHPPLRAFLGLPFHSATELVGMVGLANRPGGYDADVVAFLQPVLTTCCAILLGLRSEARREQAEAEQRRSAESFRALIEGSPEAIFVHREGRLLFTNSAAVRLLGHADSASLERRPLTDFVQPEDAELLGESSKDEGPREVRFRHRLDLRVLGEVSTVSLVFDGQPALVSTARDITGRRQEQEQLRATERMVSLGTLAAGVAHEINNPLSYLLSNLRFVDEELTSMRETGEGLAGERGREVREALQEALAGSHRVRDIVRDLKTFSRDGEDQLAQVDVRGVLDSCVNMAWSEIRHRARLEKDYGEVPLLEANASRLGQIFLNLLVNAAHAIAHGNRDGNSIHVSTRHEEGLVVVAIRDSGVGIPEEHLSKLFSPFFTTKPVGEGTGLGLSICHNLIMTMGGRITVDSHVGKGTTFRVFLPVKRPSGIAR</sequence>
<dbReference type="SMART" id="SM00091">
    <property type="entry name" value="PAS"/>
    <property type="match status" value="1"/>
</dbReference>
<dbReference type="SUPFAM" id="SSF47384">
    <property type="entry name" value="Homodimeric domain of signal transducing histidine kinase"/>
    <property type="match status" value="1"/>
</dbReference>
<name>A0A250IRJ3_9BACT</name>
<dbReference type="OrthoDB" id="9757990at2"/>
<evidence type="ECO:0000259" key="5">
    <source>
        <dbReference type="PROSITE" id="PS50112"/>
    </source>
</evidence>
<dbReference type="InterPro" id="IPR036890">
    <property type="entry name" value="HATPase_C_sf"/>
</dbReference>
<feature type="domain" description="Histidine kinase" evidence="4">
    <location>
        <begin position="345"/>
        <end position="568"/>
    </location>
</feature>
<dbReference type="Proteomes" id="UP000217289">
    <property type="component" value="Chromosome"/>
</dbReference>
<dbReference type="SUPFAM" id="SSF55874">
    <property type="entry name" value="ATPase domain of HSP90 chaperone/DNA topoisomerase II/histidine kinase"/>
    <property type="match status" value="1"/>
</dbReference>
<evidence type="ECO:0000256" key="1">
    <source>
        <dbReference type="ARBA" id="ARBA00000085"/>
    </source>
</evidence>
<gene>
    <name evidence="6" type="ORF">MEBOL_007054</name>
</gene>
<dbReference type="Gene3D" id="3.30.450.40">
    <property type="match status" value="1"/>
</dbReference>
<dbReference type="Pfam" id="PF02518">
    <property type="entry name" value="HATPase_c"/>
    <property type="match status" value="1"/>
</dbReference>
<keyword evidence="3" id="KW-0597">Phosphoprotein</keyword>
<evidence type="ECO:0000259" key="4">
    <source>
        <dbReference type="PROSITE" id="PS50109"/>
    </source>
</evidence>
<evidence type="ECO:0000313" key="6">
    <source>
        <dbReference type="EMBL" id="ATB33556.1"/>
    </source>
</evidence>
<dbReference type="PANTHER" id="PTHR43065">
    <property type="entry name" value="SENSOR HISTIDINE KINASE"/>
    <property type="match status" value="1"/>
</dbReference>
<proteinExistence type="predicted"/>
<dbReference type="SMART" id="SM00387">
    <property type="entry name" value="HATPase_c"/>
    <property type="match status" value="1"/>
</dbReference>
<dbReference type="GO" id="GO:0000155">
    <property type="term" value="F:phosphorelay sensor kinase activity"/>
    <property type="evidence" value="ECO:0007669"/>
    <property type="project" value="InterPro"/>
</dbReference>
<dbReference type="CDD" id="cd00130">
    <property type="entry name" value="PAS"/>
    <property type="match status" value="1"/>
</dbReference>
<dbReference type="InterPro" id="IPR036097">
    <property type="entry name" value="HisK_dim/P_sf"/>
</dbReference>
<evidence type="ECO:0000256" key="2">
    <source>
        <dbReference type="ARBA" id="ARBA00012438"/>
    </source>
</evidence>
<dbReference type="EMBL" id="CP022163">
    <property type="protein sequence ID" value="ATB33556.1"/>
    <property type="molecule type" value="Genomic_DNA"/>
</dbReference>
<dbReference type="SUPFAM" id="SSF55781">
    <property type="entry name" value="GAF domain-like"/>
    <property type="match status" value="1"/>
</dbReference>
<evidence type="ECO:0000313" key="7">
    <source>
        <dbReference type="Proteomes" id="UP000217289"/>
    </source>
</evidence>
<dbReference type="PRINTS" id="PR00344">
    <property type="entry name" value="BCTRLSENSOR"/>
</dbReference>